<accession>A0A371B8E4</accession>
<dbReference type="InterPro" id="IPR050770">
    <property type="entry name" value="Intradiol_RC_Dioxygenase"/>
</dbReference>
<dbReference type="AlphaFoldDB" id="A0A371B8E4"/>
<keyword evidence="2 5" id="KW-0223">Dioxygenase</keyword>
<dbReference type="GO" id="GO:0018578">
    <property type="term" value="F:protocatechuate 3,4-dioxygenase activity"/>
    <property type="evidence" value="ECO:0007669"/>
    <property type="project" value="UniProtKB-EC"/>
</dbReference>
<dbReference type="Pfam" id="PF00775">
    <property type="entry name" value="Dioxygenase_C"/>
    <property type="match status" value="1"/>
</dbReference>
<evidence type="ECO:0000256" key="2">
    <source>
        <dbReference type="ARBA" id="ARBA00022964"/>
    </source>
</evidence>
<feature type="domain" description="Intradiol ring-cleavage dioxygenases" evidence="4">
    <location>
        <begin position="46"/>
        <end position="177"/>
    </location>
</feature>
<dbReference type="OrthoDB" id="9805815at2"/>
<keyword evidence="3 5" id="KW-0560">Oxidoreductase</keyword>
<protein>
    <submittedName>
        <fullName evidence="5">Protocatechuate 3,4-dioxygenase subunit alpha</fullName>
        <ecNumber evidence="5">1.13.11.3</ecNumber>
    </submittedName>
</protein>
<evidence type="ECO:0000256" key="1">
    <source>
        <dbReference type="ARBA" id="ARBA00007825"/>
    </source>
</evidence>
<dbReference type="RefSeq" id="WP_115515891.1">
    <property type="nucleotide sequence ID" value="NZ_QRGO01000001.1"/>
</dbReference>
<dbReference type="PANTHER" id="PTHR33711:SF9">
    <property type="entry name" value="PROTOCATECHUATE 3,4-DIOXYGENASE ALPHA CHAIN"/>
    <property type="match status" value="1"/>
</dbReference>
<evidence type="ECO:0000313" key="5">
    <source>
        <dbReference type="EMBL" id="RDV03865.1"/>
    </source>
</evidence>
<dbReference type="Gene3D" id="2.60.130.10">
    <property type="entry name" value="Aromatic compound dioxygenase"/>
    <property type="match status" value="1"/>
</dbReference>
<comment type="caution">
    <text evidence="5">The sequence shown here is derived from an EMBL/GenBank/DDBJ whole genome shotgun (WGS) entry which is preliminary data.</text>
</comment>
<dbReference type="PANTHER" id="PTHR33711">
    <property type="entry name" value="DIOXYGENASE, PUTATIVE (AFU_ORTHOLOGUE AFUA_2G02910)-RELATED"/>
    <property type="match status" value="1"/>
</dbReference>
<dbReference type="EC" id="1.13.11.3" evidence="5"/>
<evidence type="ECO:0000256" key="3">
    <source>
        <dbReference type="ARBA" id="ARBA00023002"/>
    </source>
</evidence>
<gene>
    <name evidence="5" type="primary">pcaG</name>
    <name evidence="5" type="ORF">DXH78_04255</name>
</gene>
<dbReference type="CDD" id="cd03463">
    <property type="entry name" value="3_4-PCD_alpha"/>
    <property type="match status" value="1"/>
</dbReference>
<keyword evidence="6" id="KW-1185">Reference proteome</keyword>
<dbReference type="SUPFAM" id="SSF49482">
    <property type="entry name" value="Aromatic compound dioxygenase"/>
    <property type="match status" value="1"/>
</dbReference>
<dbReference type="InterPro" id="IPR015889">
    <property type="entry name" value="Intradiol_dOase_core"/>
</dbReference>
<dbReference type="NCBIfam" id="TIGR02423">
    <property type="entry name" value="protocat_alph"/>
    <property type="match status" value="1"/>
</dbReference>
<comment type="similarity">
    <text evidence="1">Belongs to the intradiol ring-cleavage dioxygenase family.</text>
</comment>
<organism evidence="5 6">
    <name type="scientific">Undibacter mobilis</name>
    <dbReference type="NCBI Taxonomy" id="2292256"/>
    <lineage>
        <taxon>Bacteria</taxon>
        <taxon>Pseudomonadati</taxon>
        <taxon>Pseudomonadota</taxon>
        <taxon>Alphaproteobacteria</taxon>
        <taxon>Hyphomicrobiales</taxon>
        <taxon>Nitrobacteraceae</taxon>
        <taxon>Undibacter</taxon>
    </lineage>
</organism>
<name>A0A371B8E4_9BRAD</name>
<evidence type="ECO:0000313" key="6">
    <source>
        <dbReference type="Proteomes" id="UP000263993"/>
    </source>
</evidence>
<dbReference type="GO" id="GO:0008199">
    <property type="term" value="F:ferric iron binding"/>
    <property type="evidence" value="ECO:0007669"/>
    <property type="project" value="InterPro"/>
</dbReference>
<sequence length="203" mass="22222">MSEITPSQTVGPFFAYGLTPVGRCNWDPNGHYSWKNSVESNLVTPDASGTRIRIVGTVFDADNAPINDCMIEIWQADAQGRYAAARDTRALPNSQFKGFGRSATDKAGLFVFDTIKPGAVPGPGGKDQAPHIVVAIFSRGMLRQVYTRLYFSDETVNAADPVLNLVPAERRGTLIAHKEAGDPPVYRFNVHMQGDNETVFFEV</sequence>
<dbReference type="InterPro" id="IPR000627">
    <property type="entry name" value="Intradiol_dOase_C"/>
</dbReference>
<dbReference type="InterPro" id="IPR012786">
    <property type="entry name" value="Protocat_dOase_a"/>
</dbReference>
<proteinExistence type="inferred from homology"/>
<dbReference type="Proteomes" id="UP000263993">
    <property type="component" value="Unassembled WGS sequence"/>
</dbReference>
<evidence type="ECO:0000259" key="4">
    <source>
        <dbReference type="Pfam" id="PF00775"/>
    </source>
</evidence>
<reference evidence="6" key="1">
    <citation type="submission" date="2018-08" db="EMBL/GenBank/DDBJ databases">
        <authorList>
            <person name="Kim S.-J."/>
            <person name="Jung G.-Y."/>
        </authorList>
    </citation>
    <scope>NUCLEOTIDE SEQUENCE [LARGE SCALE GENOMIC DNA]</scope>
    <source>
        <strain evidence="6">GY_H</strain>
    </source>
</reference>
<dbReference type="EMBL" id="QRGO01000001">
    <property type="protein sequence ID" value="RDV03865.1"/>
    <property type="molecule type" value="Genomic_DNA"/>
</dbReference>